<gene>
    <name evidence="6" type="ORF">JR064_04750</name>
</gene>
<dbReference type="SMART" id="SM00382">
    <property type="entry name" value="AAA"/>
    <property type="match status" value="1"/>
</dbReference>
<dbReference type="Proteomes" id="UP000695802">
    <property type="component" value="Unassembled WGS sequence"/>
</dbReference>
<evidence type="ECO:0000256" key="2">
    <source>
        <dbReference type="ARBA" id="ARBA00022448"/>
    </source>
</evidence>
<dbReference type="Pfam" id="PF00005">
    <property type="entry name" value="ABC_tran"/>
    <property type="match status" value="1"/>
</dbReference>
<keyword evidence="7" id="KW-1185">Reference proteome</keyword>
<dbReference type="InterPro" id="IPR017871">
    <property type="entry name" value="ABC_transporter-like_CS"/>
</dbReference>
<organism evidence="6 7">
    <name type="scientific">Xanthomonas bonasiae</name>
    <dbReference type="NCBI Taxonomy" id="2810351"/>
    <lineage>
        <taxon>Bacteria</taxon>
        <taxon>Pseudomonadati</taxon>
        <taxon>Pseudomonadota</taxon>
        <taxon>Gammaproteobacteria</taxon>
        <taxon>Lysobacterales</taxon>
        <taxon>Lysobacteraceae</taxon>
        <taxon>Xanthomonas</taxon>
    </lineage>
</organism>
<dbReference type="PROSITE" id="PS00211">
    <property type="entry name" value="ABC_TRANSPORTER_1"/>
    <property type="match status" value="1"/>
</dbReference>
<dbReference type="PANTHER" id="PTHR42734">
    <property type="entry name" value="METAL TRANSPORT SYSTEM ATP-BINDING PROTEIN TM_0124-RELATED"/>
    <property type="match status" value="1"/>
</dbReference>
<evidence type="ECO:0000313" key="7">
    <source>
        <dbReference type="Proteomes" id="UP000695802"/>
    </source>
</evidence>
<keyword evidence="2" id="KW-0813">Transport</keyword>
<dbReference type="RefSeq" id="WP_206228974.1">
    <property type="nucleotide sequence ID" value="NZ_JAFIWB010000003.1"/>
</dbReference>
<feature type="domain" description="ABC transporter" evidence="5">
    <location>
        <begin position="4"/>
        <end position="227"/>
    </location>
</feature>
<dbReference type="PROSITE" id="PS50893">
    <property type="entry name" value="ABC_TRANSPORTER_2"/>
    <property type="match status" value="1"/>
</dbReference>
<evidence type="ECO:0000256" key="1">
    <source>
        <dbReference type="ARBA" id="ARBA00005417"/>
    </source>
</evidence>
<evidence type="ECO:0000259" key="5">
    <source>
        <dbReference type="PROSITE" id="PS50893"/>
    </source>
</evidence>
<dbReference type="SUPFAM" id="SSF52540">
    <property type="entry name" value="P-loop containing nucleoside triphosphate hydrolases"/>
    <property type="match status" value="1"/>
</dbReference>
<protein>
    <submittedName>
        <fullName evidence="6">Metal ABC transporter ATP-binding protein</fullName>
    </submittedName>
</protein>
<sequence>MTALSLQGVSVCYDRRAVLSALDLDIARGSLVAVVGPNGAGKTTLLRTIAGELRPQAGQVVRAAGLAWLPQLAAVDRSFPIDVQTFVAMGLWSRIGAFRRLDRDDRARVDRALDVVGLRALGRQPIGALSGGQMQRVLFARLWLQDAALILMDEPFTAIDASTAADLLALIDGWHADGRTQLVVLHDLRLVRRHFPRTLLLSGDLVLYGPTAEVLAAPQLQRAGMARDPDNALAADGAPA</sequence>
<dbReference type="InterPro" id="IPR003593">
    <property type="entry name" value="AAA+_ATPase"/>
</dbReference>
<keyword evidence="3" id="KW-0547">Nucleotide-binding</keyword>
<dbReference type="PANTHER" id="PTHR42734:SF5">
    <property type="entry name" value="IRON TRANSPORT SYSTEM ATP-BINDING PROTEIN HI_0361-RELATED"/>
    <property type="match status" value="1"/>
</dbReference>
<comment type="similarity">
    <text evidence="1">Belongs to the ABC transporter superfamily.</text>
</comment>
<reference evidence="6 7" key="1">
    <citation type="submission" date="2021-02" db="EMBL/GenBank/DDBJ databases">
        <title>Taxonomically Unique Crown Gall-Associated Xanthomonas Stains Have Deficiency in Virulence Repertories.</title>
        <authorList>
            <person name="Mafakheri H."/>
            <person name="Taghavi S.M."/>
            <person name="Dimkic I."/>
            <person name="Nemanja K."/>
            <person name="Osdaghi E."/>
        </authorList>
    </citation>
    <scope>NUCLEOTIDE SEQUENCE [LARGE SCALE GENOMIC DNA]</scope>
    <source>
        <strain evidence="6 7">FX4</strain>
    </source>
</reference>
<evidence type="ECO:0000313" key="6">
    <source>
        <dbReference type="EMBL" id="MBN6101469.1"/>
    </source>
</evidence>
<evidence type="ECO:0000256" key="3">
    <source>
        <dbReference type="ARBA" id="ARBA00022741"/>
    </source>
</evidence>
<dbReference type="InterPro" id="IPR050153">
    <property type="entry name" value="Metal_Ion_Import_ABC"/>
</dbReference>
<dbReference type="InterPro" id="IPR003439">
    <property type="entry name" value="ABC_transporter-like_ATP-bd"/>
</dbReference>
<comment type="caution">
    <text evidence="6">The sequence shown here is derived from an EMBL/GenBank/DDBJ whole genome shotgun (WGS) entry which is preliminary data.</text>
</comment>
<dbReference type="EMBL" id="JAFIWB010000003">
    <property type="protein sequence ID" value="MBN6101469.1"/>
    <property type="molecule type" value="Genomic_DNA"/>
</dbReference>
<dbReference type="Gene3D" id="3.40.50.300">
    <property type="entry name" value="P-loop containing nucleotide triphosphate hydrolases"/>
    <property type="match status" value="1"/>
</dbReference>
<dbReference type="InterPro" id="IPR027417">
    <property type="entry name" value="P-loop_NTPase"/>
</dbReference>
<keyword evidence="4 6" id="KW-0067">ATP-binding</keyword>
<evidence type="ECO:0000256" key="4">
    <source>
        <dbReference type="ARBA" id="ARBA00022840"/>
    </source>
</evidence>
<name>A0ABS3B3K4_9XANT</name>
<dbReference type="GO" id="GO:0005524">
    <property type="term" value="F:ATP binding"/>
    <property type="evidence" value="ECO:0007669"/>
    <property type="project" value="UniProtKB-KW"/>
</dbReference>
<accession>A0ABS3B3K4</accession>
<proteinExistence type="inferred from homology"/>